<dbReference type="InterPro" id="IPR051211">
    <property type="entry name" value="PG_lysyltransferase"/>
</dbReference>
<keyword evidence="3 6" id="KW-0812">Transmembrane</keyword>
<gene>
    <name evidence="8" type="ORF">P775_24140</name>
</gene>
<dbReference type="NCBIfam" id="NF033480">
    <property type="entry name" value="bifunc_MprF"/>
    <property type="match status" value="1"/>
</dbReference>
<evidence type="ECO:0000313" key="9">
    <source>
        <dbReference type="Proteomes" id="UP000231259"/>
    </source>
</evidence>
<feature type="transmembrane region" description="Helical" evidence="6">
    <location>
        <begin position="215"/>
        <end position="237"/>
    </location>
</feature>
<dbReference type="OrthoDB" id="145485at2"/>
<evidence type="ECO:0000259" key="7">
    <source>
        <dbReference type="Pfam" id="PF09924"/>
    </source>
</evidence>
<feature type="transmembrane region" description="Helical" evidence="6">
    <location>
        <begin position="407"/>
        <end position="426"/>
    </location>
</feature>
<comment type="subcellular location">
    <subcellularLocation>
        <location evidence="1">Cell membrane</location>
        <topology evidence="1">Multi-pass membrane protein</topology>
    </subcellularLocation>
</comment>
<evidence type="ECO:0000313" key="8">
    <source>
        <dbReference type="EMBL" id="PIL17482.1"/>
    </source>
</evidence>
<feature type="transmembrane region" description="Helical" evidence="6">
    <location>
        <begin position="135"/>
        <end position="163"/>
    </location>
</feature>
<evidence type="ECO:0000256" key="5">
    <source>
        <dbReference type="ARBA" id="ARBA00023136"/>
    </source>
</evidence>
<keyword evidence="9" id="KW-1185">Reference proteome</keyword>
<evidence type="ECO:0000256" key="6">
    <source>
        <dbReference type="SAM" id="Phobius"/>
    </source>
</evidence>
<feature type="transmembrane region" description="Helical" evidence="6">
    <location>
        <begin position="504"/>
        <end position="524"/>
    </location>
</feature>
<feature type="transmembrane region" description="Helical" evidence="6">
    <location>
        <begin position="463"/>
        <end position="484"/>
    </location>
</feature>
<dbReference type="GO" id="GO:0055091">
    <property type="term" value="P:phospholipid homeostasis"/>
    <property type="evidence" value="ECO:0007669"/>
    <property type="project" value="TreeGrafter"/>
</dbReference>
<feature type="transmembrane region" description="Helical" evidence="6">
    <location>
        <begin position="292"/>
        <end position="316"/>
    </location>
</feature>
<feature type="transmembrane region" description="Helical" evidence="6">
    <location>
        <begin position="375"/>
        <end position="395"/>
    </location>
</feature>
<accession>A0A2G8R7I4</accession>
<evidence type="ECO:0000256" key="3">
    <source>
        <dbReference type="ARBA" id="ARBA00022692"/>
    </source>
</evidence>
<evidence type="ECO:0000256" key="1">
    <source>
        <dbReference type="ARBA" id="ARBA00004651"/>
    </source>
</evidence>
<dbReference type="GO" id="GO:0016755">
    <property type="term" value="F:aminoacyltransferase activity"/>
    <property type="evidence" value="ECO:0007669"/>
    <property type="project" value="TreeGrafter"/>
</dbReference>
<keyword evidence="5 6" id="KW-0472">Membrane</keyword>
<dbReference type="EMBL" id="AWWI01000165">
    <property type="protein sequence ID" value="PIL17482.1"/>
    <property type="molecule type" value="Genomic_DNA"/>
</dbReference>
<proteinExistence type="predicted"/>
<keyword evidence="4 6" id="KW-1133">Transmembrane helix</keyword>
<dbReference type="AlphaFoldDB" id="A0A2G8R7I4"/>
<protein>
    <recommendedName>
        <fullName evidence="7">Phosphatidylglycerol lysyltransferase C-terminal domain-containing protein</fullName>
    </recommendedName>
</protein>
<evidence type="ECO:0000256" key="4">
    <source>
        <dbReference type="ARBA" id="ARBA00022989"/>
    </source>
</evidence>
<dbReference type="RefSeq" id="WP_099913185.1">
    <property type="nucleotide sequence ID" value="NZ_AWWI01000165.1"/>
</dbReference>
<dbReference type="PANTHER" id="PTHR34697:SF2">
    <property type="entry name" value="PHOSPHATIDYLGLYCEROL LYSYLTRANSFERASE"/>
    <property type="match status" value="1"/>
</dbReference>
<feature type="transmembrane region" description="Helical" evidence="6">
    <location>
        <begin position="20"/>
        <end position="41"/>
    </location>
</feature>
<feature type="transmembrane region" description="Helical" evidence="6">
    <location>
        <begin position="175"/>
        <end position="195"/>
    </location>
</feature>
<dbReference type="InterPro" id="IPR016181">
    <property type="entry name" value="Acyl_CoA_acyltransferase"/>
</dbReference>
<feature type="transmembrane region" description="Helical" evidence="6">
    <location>
        <begin position="61"/>
        <end position="83"/>
    </location>
</feature>
<feature type="transmembrane region" description="Helical" evidence="6">
    <location>
        <begin position="432"/>
        <end position="451"/>
    </location>
</feature>
<feature type="transmembrane region" description="Helical" evidence="6">
    <location>
        <begin position="95"/>
        <end position="115"/>
    </location>
</feature>
<dbReference type="SUPFAM" id="SSF55729">
    <property type="entry name" value="Acyl-CoA N-acyltransferases (Nat)"/>
    <property type="match status" value="1"/>
</dbReference>
<organism evidence="8 9">
    <name type="scientific">Puniceibacterium antarcticum</name>
    <dbReference type="NCBI Taxonomy" id="1206336"/>
    <lineage>
        <taxon>Bacteria</taxon>
        <taxon>Pseudomonadati</taxon>
        <taxon>Pseudomonadota</taxon>
        <taxon>Alphaproteobacteria</taxon>
        <taxon>Rhodobacterales</taxon>
        <taxon>Paracoccaceae</taxon>
        <taxon>Puniceibacterium</taxon>
    </lineage>
</organism>
<sequence>MTAKVTPLPTRVTWFLENPLIRIAVPVLIMGLTLFVLHKLATDVSWNDVKSDFGHATPRSIAFAIGWMVLSFAALSFYDVLAVRSVAPGQVPARIARYAGMAGTAISNLLGLSYLTGTAVRYRIYASLGLDLSKVAGLIATSWIAFWLGLLAILGVLLCAHPVGLSTVLPISPGFEMGLGLALLAALAGLFFWLARGGRRLTLGGFGFDLPAPGLAARLMGAGVGDLICAALTLYVLMPSDLAHSFPWFFVVFTGAIAFGVLSHAPGGLGVFEATMIAGLGAGGRSDVLAALVLYRLVYFVLPFIVAVASLAVIWLRNQRLAVGRSVSWVYRLARPIVPLASSGIALLAGTILLVSGNLPADDERLGVLRDILPMSFIEASHLVGSVTGLLLVVISRGLYRRLFRAWAIAMFLMGVGFVASLAKGLDWGEAASMLTTITLLGAFRSVFYRVETASVFRLNGAWMVSILALLAAVFWIGLFAYSHVDYSNELWWQFALHSDASRFLRASLVIALIMAGIALNSVLNTRTRPRGAMPIPDIVRKLVAQSEDAEAQIALLGDKNFLISDDGRAYISFGDTGRSLITKGEPVGDYDAGCQLIWQLREKADKAGKLCAFYAVTPRYLPTYLDLGLSILKIGEVARVDLQGFTLDGSEKKDFRHARSRMMRDGYVFSIIPSDEVAAILPELRGISDRWLASKQGEEKAFALGCFDEAYLGNFDHAVMRHTETGRITAFANLMRSAHHHELSLDLMRHDPDGPKMAMDALFGEMLMWGSAQGYRWFCLGAAPFAGLDNHQLSSLWNRIGGFVYAHGEQFYHFEGLRAFKQKFAPVWTPNYLACPGGLATPRVLYEVNTLISGGLRGLIR</sequence>
<evidence type="ECO:0000256" key="2">
    <source>
        <dbReference type="ARBA" id="ARBA00022475"/>
    </source>
</evidence>
<feature type="transmembrane region" description="Helical" evidence="6">
    <location>
        <begin position="337"/>
        <end position="355"/>
    </location>
</feature>
<dbReference type="InterPro" id="IPR024320">
    <property type="entry name" value="LPG_synthase_C"/>
</dbReference>
<keyword evidence="2" id="KW-1003">Cell membrane</keyword>
<feature type="transmembrane region" description="Helical" evidence="6">
    <location>
        <begin position="249"/>
        <end position="272"/>
    </location>
</feature>
<dbReference type="GO" id="GO:0005886">
    <property type="term" value="C:plasma membrane"/>
    <property type="evidence" value="ECO:0007669"/>
    <property type="project" value="UniProtKB-SubCell"/>
</dbReference>
<name>A0A2G8R7I4_9RHOB</name>
<dbReference type="PANTHER" id="PTHR34697">
    <property type="entry name" value="PHOSPHATIDYLGLYCEROL LYSYLTRANSFERASE"/>
    <property type="match status" value="1"/>
</dbReference>
<reference evidence="8 9" key="1">
    <citation type="submission" date="2013-09" db="EMBL/GenBank/DDBJ databases">
        <title>Genome sequencing of Phaeobacter antarcticus sp. nov. SM1211.</title>
        <authorList>
            <person name="Zhang X.-Y."/>
            <person name="Liu C."/>
            <person name="Chen X.-L."/>
            <person name="Xie B.-B."/>
            <person name="Qin Q.-L."/>
            <person name="Rong J.-C."/>
            <person name="Zhang Y.-Z."/>
        </authorList>
    </citation>
    <scope>NUCLEOTIDE SEQUENCE [LARGE SCALE GENOMIC DNA]</scope>
    <source>
        <strain evidence="8 9">SM1211</strain>
    </source>
</reference>
<dbReference type="Proteomes" id="UP000231259">
    <property type="component" value="Unassembled WGS sequence"/>
</dbReference>
<feature type="domain" description="Phosphatidylglycerol lysyltransferase C-terminal" evidence="7">
    <location>
        <begin position="546"/>
        <end position="835"/>
    </location>
</feature>
<dbReference type="Pfam" id="PF09924">
    <property type="entry name" value="LPG_synthase_C"/>
    <property type="match status" value="1"/>
</dbReference>
<comment type="caution">
    <text evidence="8">The sequence shown here is derived from an EMBL/GenBank/DDBJ whole genome shotgun (WGS) entry which is preliminary data.</text>
</comment>